<dbReference type="EMBL" id="JARH01000715">
    <property type="protein sequence ID" value="EXF77442.1"/>
    <property type="molecule type" value="Genomic_DNA"/>
</dbReference>
<evidence type="ECO:0000313" key="2">
    <source>
        <dbReference type="EMBL" id="EXF77442.1"/>
    </source>
</evidence>
<accession>A0A010QC48</accession>
<dbReference type="Proteomes" id="UP000020467">
    <property type="component" value="Unassembled WGS sequence"/>
</dbReference>
<feature type="chain" id="PRO_5001455195" evidence="1">
    <location>
        <begin position="25"/>
        <end position="101"/>
    </location>
</feature>
<feature type="signal peptide" evidence="1">
    <location>
        <begin position="1"/>
        <end position="24"/>
    </location>
</feature>
<protein>
    <submittedName>
        <fullName evidence="2">Uncharacterized protein</fullName>
    </submittedName>
</protein>
<dbReference type="HOGENOM" id="CLU_2291480_0_0_1"/>
<organism evidence="2 3">
    <name type="scientific">Colletotrichum fioriniae PJ7</name>
    <dbReference type="NCBI Taxonomy" id="1445577"/>
    <lineage>
        <taxon>Eukaryota</taxon>
        <taxon>Fungi</taxon>
        <taxon>Dikarya</taxon>
        <taxon>Ascomycota</taxon>
        <taxon>Pezizomycotina</taxon>
        <taxon>Sordariomycetes</taxon>
        <taxon>Hypocreomycetidae</taxon>
        <taxon>Glomerellales</taxon>
        <taxon>Glomerellaceae</taxon>
        <taxon>Colletotrichum</taxon>
        <taxon>Colletotrichum acutatum species complex</taxon>
    </lineage>
</organism>
<gene>
    <name evidence="2" type="ORF">CFIO01_05892</name>
</gene>
<comment type="caution">
    <text evidence="2">The sequence shown here is derived from an EMBL/GenBank/DDBJ whole genome shotgun (WGS) entry which is preliminary data.</text>
</comment>
<evidence type="ECO:0000313" key="3">
    <source>
        <dbReference type="Proteomes" id="UP000020467"/>
    </source>
</evidence>
<dbReference type="KEGG" id="cfj:CFIO01_05892"/>
<sequence length="101" mass="10867">MVEKCAKFTATLIFMVQSLQMTLGRDDVAREVAGMGSSHAIPSNGGQGTQATQIASNGGMDDAFSNLMNYLPPNFNDFPNTGANFSMSELMDDFATGDLFW</sequence>
<dbReference type="eggNOG" id="ENOG502TB3U">
    <property type="taxonomic scope" value="Eukaryota"/>
</dbReference>
<reference evidence="2 3" key="1">
    <citation type="submission" date="2014-02" db="EMBL/GenBank/DDBJ databases">
        <title>The genome sequence of Colletotrichum fioriniae PJ7.</title>
        <authorList>
            <person name="Baroncelli R."/>
            <person name="Thon M.R."/>
        </authorList>
    </citation>
    <scope>NUCLEOTIDE SEQUENCE [LARGE SCALE GENOMIC DNA]</scope>
    <source>
        <strain evidence="2 3">PJ7</strain>
    </source>
</reference>
<dbReference type="OrthoDB" id="3364175at2759"/>
<keyword evidence="3" id="KW-1185">Reference proteome</keyword>
<dbReference type="AlphaFoldDB" id="A0A010QC48"/>
<name>A0A010QC48_9PEZI</name>
<proteinExistence type="predicted"/>
<evidence type="ECO:0000256" key="1">
    <source>
        <dbReference type="SAM" id="SignalP"/>
    </source>
</evidence>
<keyword evidence="1" id="KW-0732">Signal</keyword>